<protein>
    <recommendedName>
        <fullName evidence="6">FecR protein domain-containing protein</fullName>
    </recommendedName>
</protein>
<feature type="transmembrane region" description="Helical" evidence="1">
    <location>
        <begin position="86"/>
        <end position="106"/>
    </location>
</feature>
<evidence type="ECO:0000259" key="3">
    <source>
        <dbReference type="Pfam" id="PF16344"/>
    </source>
</evidence>
<reference evidence="4 5" key="1">
    <citation type="submission" date="2018-02" db="EMBL/GenBank/DDBJ databases">
        <title>Sphingobacterium KA21.</title>
        <authorList>
            <person name="Vasarhelyi B.M."/>
            <person name="Deshmukh S."/>
            <person name="Balint B."/>
            <person name="Kukolya J."/>
        </authorList>
    </citation>
    <scope>NUCLEOTIDE SEQUENCE [LARGE SCALE GENOMIC DNA]</scope>
    <source>
        <strain evidence="4 5">Ka21</strain>
    </source>
</reference>
<dbReference type="Proteomes" id="UP000618319">
    <property type="component" value="Unassembled WGS sequence"/>
</dbReference>
<keyword evidence="1" id="KW-1133">Transmembrane helix</keyword>
<feature type="domain" description="FecR protein" evidence="2">
    <location>
        <begin position="133"/>
        <end position="217"/>
    </location>
</feature>
<dbReference type="Pfam" id="PF04773">
    <property type="entry name" value="FecR"/>
    <property type="match status" value="1"/>
</dbReference>
<evidence type="ECO:0000313" key="5">
    <source>
        <dbReference type="Proteomes" id="UP000618319"/>
    </source>
</evidence>
<dbReference type="Gene3D" id="2.60.120.1440">
    <property type="match status" value="1"/>
</dbReference>
<dbReference type="InterPro" id="IPR012373">
    <property type="entry name" value="Ferrdict_sens_TM"/>
</dbReference>
<evidence type="ECO:0000313" key="4">
    <source>
        <dbReference type="EMBL" id="MBE8719581.1"/>
    </source>
</evidence>
<sequence length="337" mass="38657">MNKEEFLILLSKKISTGLGQQEQIDYDLYLHQQVDYKRVADNLIAYVEHQELTVDQDQQANLQKLWMKLGEVPSPKKMATYKKSRIVKFASFSAVACMLLFAILYVGKDELNPTTIGLTSFTEIHSGSNKSFVSMTDGTTVTLDKNATLFVNADFGQQQRQSKLIGNARFDVVKNTNIPMLVYLNNWEVVVKGTSFAIIQDPVSDQNELSLFDGVVELRPMNSSEKTLQILPNQKVSWKSTNQHISDVKVSQMSAGERIDNQNQFRDSIVFKSQRFIDLAKKIQEIYSIKISFENKELQQKRFSGVLYRMSLQEFLDALKTTYPFEYERQDSVLVIR</sequence>
<dbReference type="Gene3D" id="3.55.50.30">
    <property type="match status" value="1"/>
</dbReference>
<dbReference type="PIRSF" id="PIRSF018266">
    <property type="entry name" value="FecR"/>
    <property type="match status" value="1"/>
</dbReference>
<evidence type="ECO:0008006" key="6">
    <source>
        <dbReference type="Google" id="ProtNLM"/>
    </source>
</evidence>
<dbReference type="PANTHER" id="PTHR30273">
    <property type="entry name" value="PERIPLASMIC SIGNAL SENSOR AND SIGMA FACTOR ACTIVATOR FECR-RELATED"/>
    <property type="match status" value="1"/>
</dbReference>
<name>A0ABR9T2L0_9SPHI</name>
<evidence type="ECO:0000256" key="1">
    <source>
        <dbReference type="SAM" id="Phobius"/>
    </source>
</evidence>
<dbReference type="InterPro" id="IPR032508">
    <property type="entry name" value="FecR_C"/>
</dbReference>
<dbReference type="Pfam" id="PF16344">
    <property type="entry name" value="FecR_C"/>
    <property type="match status" value="1"/>
</dbReference>
<keyword evidence="5" id="KW-1185">Reference proteome</keyword>
<keyword evidence="1" id="KW-0812">Transmembrane</keyword>
<organism evidence="4 5">
    <name type="scientific">Sphingobacterium pedocola</name>
    <dbReference type="NCBI Taxonomy" id="2082722"/>
    <lineage>
        <taxon>Bacteria</taxon>
        <taxon>Pseudomonadati</taxon>
        <taxon>Bacteroidota</taxon>
        <taxon>Sphingobacteriia</taxon>
        <taxon>Sphingobacteriales</taxon>
        <taxon>Sphingobacteriaceae</taxon>
        <taxon>Sphingobacterium</taxon>
    </lineage>
</organism>
<dbReference type="EMBL" id="PSKQ01000013">
    <property type="protein sequence ID" value="MBE8719581.1"/>
    <property type="molecule type" value="Genomic_DNA"/>
</dbReference>
<evidence type="ECO:0000259" key="2">
    <source>
        <dbReference type="Pfam" id="PF04773"/>
    </source>
</evidence>
<accession>A0ABR9T2L0</accession>
<gene>
    <name evidence="4" type="ORF">C4F40_02425</name>
</gene>
<dbReference type="PANTHER" id="PTHR30273:SF2">
    <property type="entry name" value="PROTEIN FECR"/>
    <property type="match status" value="1"/>
</dbReference>
<dbReference type="InterPro" id="IPR006860">
    <property type="entry name" value="FecR"/>
</dbReference>
<proteinExistence type="predicted"/>
<dbReference type="RefSeq" id="WP_196938717.1">
    <property type="nucleotide sequence ID" value="NZ_MU158689.1"/>
</dbReference>
<comment type="caution">
    <text evidence="4">The sequence shown here is derived from an EMBL/GenBank/DDBJ whole genome shotgun (WGS) entry which is preliminary data.</text>
</comment>
<keyword evidence="1" id="KW-0472">Membrane</keyword>
<feature type="domain" description="Protein FecR C-terminal" evidence="3">
    <location>
        <begin position="269"/>
        <end position="333"/>
    </location>
</feature>